<keyword evidence="1 4" id="KW-0808">Transferase</keyword>
<accession>A0A644XP92</accession>
<name>A0A644XP92_9ZZZZ</name>
<evidence type="ECO:0000259" key="3">
    <source>
        <dbReference type="PROSITE" id="PS51186"/>
    </source>
</evidence>
<dbReference type="PANTHER" id="PTHR43877">
    <property type="entry name" value="AMINOALKYLPHOSPHONATE N-ACETYLTRANSFERASE-RELATED-RELATED"/>
    <property type="match status" value="1"/>
</dbReference>
<dbReference type="InterPro" id="IPR016181">
    <property type="entry name" value="Acyl_CoA_acyltransferase"/>
</dbReference>
<dbReference type="AlphaFoldDB" id="A0A644XP92"/>
<dbReference type="SUPFAM" id="SSF55729">
    <property type="entry name" value="Acyl-CoA N-acyltransferases (Nat)"/>
    <property type="match status" value="1"/>
</dbReference>
<reference evidence="4" key="1">
    <citation type="submission" date="2019-08" db="EMBL/GenBank/DDBJ databases">
        <authorList>
            <person name="Kucharzyk K."/>
            <person name="Murdoch R.W."/>
            <person name="Higgins S."/>
            <person name="Loffler F."/>
        </authorList>
    </citation>
    <scope>NUCLEOTIDE SEQUENCE</scope>
</reference>
<dbReference type="EC" id="2.3.1.-" evidence="4"/>
<dbReference type="GO" id="GO:0016747">
    <property type="term" value="F:acyltransferase activity, transferring groups other than amino-acyl groups"/>
    <property type="evidence" value="ECO:0007669"/>
    <property type="project" value="InterPro"/>
</dbReference>
<proteinExistence type="predicted"/>
<dbReference type="CDD" id="cd04301">
    <property type="entry name" value="NAT_SF"/>
    <property type="match status" value="1"/>
</dbReference>
<evidence type="ECO:0000256" key="1">
    <source>
        <dbReference type="ARBA" id="ARBA00022679"/>
    </source>
</evidence>
<dbReference type="PANTHER" id="PTHR43877:SF1">
    <property type="entry name" value="ACETYLTRANSFERASE"/>
    <property type="match status" value="1"/>
</dbReference>
<dbReference type="Gene3D" id="3.40.630.30">
    <property type="match status" value="1"/>
</dbReference>
<feature type="domain" description="N-acetyltransferase" evidence="3">
    <location>
        <begin position="3"/>
        <end position="149"/>
    </location>
</feature>
<organism evidence="4">
    <name type="scientific">bioreactor metagenome</name>
    <dbReference type="NCBI Taxonomy" id="1076179"/>
    <lineage>
        <taxon>unclassified sequences</taxon>
        <taxon>metagenomes</taxon>
        <taxon>ecological metagenomes</taxon>
    </lineage>
</organism>
<dbReference type="InterPro" id="IPR050832">
    <property type="entry name" value="Bact_Acetyltransf"/>
</dbReference>
<comment type="caution">
    <text evidence="4">The sequence shown here is derived from an EMBL/GenBank/DDBJ whole genome shotgun (WGS) entry which is preliminary data.</text>
</comment>
<evidence type="ECO:0000256" key="2">
    <source>
        <dbReference type="ARBA" id="ARBA00023315"/>
    </source>
</evidence>
<dbReference type="PROSITE" id="PS51186">
    <property type="entry name" value="GNAT"/>
    <property type="match status" value="1"/>
</dbReference>
<dbReference type="Pfam" id="PF00583">
    <property type="entry name" value="Acetyltransf_1"/>
    <property type="match status" value="1"/>
</dbReference>
<keyword evidence="2 4" id="KW-0012">Acyltransferase</keyword>
<evidence type="ECO:0000313" key="4">
    <source>
        <dbReference type="EMBL" id="MPM17601.1"/>
    </source>
</evidence>
<gene>
    <name evidence="4" type="primary">phnO_2</name>
    <name evidence="4" type="ORF">SDC9_63998</name>
</gene>
<sequence>MKVQIRKATDTDIPSILRLYAQLEQGGENTLPLLEAAEIFRRIESYPNYHVYIAEQQGEILGTFSMAIMDNLAHLGARSGLIEDVVVDEKHRSQGIGKEMMRYAIDLCRENACYKASLSSNINREDAHRFYESLGFQIHGFSFQMQLVR</sequence>
<dbReference type="EMBL" id="VSSQ01002827">
    <property type="protein sequence ID" value="MPM17601.1"/>
    <property type="molecule type" value="Genomic_DNA"/>
</dbReference>
<dbReference type="InterPro" id="IPR000182">
    <property type="entry name" value="GNAT_dom"/>
</dbReference>
<protein>
    <submittedName>
        <fullName evidence="4">Aminoalkylphosphonate N-acetyltransferase</fullName>
        <ecNumber evidence="4">2.3.1.-</ecNumber>
    </submittedName>
</protein>